<evidence type="ECO:0000259" key="2">
    <source>
        <dbReference type="Pfam" id="PF20041"/>
    </source>
</evidence>
<organism evidence="3 4">
    <name type="scientific">Chryseobacterium salviniae</name>
    <dbReference type="NCBI Taxonomy" id="3101750"/>
    <lineage>
        <taxon>Bacteria</taxon>
        <taxon>Pseudomonadati</taxon>
        <taxon>Bacteroidota</taxon>
        <taxon>Flavobacteriia</taxon>
        <taxon>Flavobacteriales</taxon>
        <taxon>Weeksellaceae</taxon>
        <taxon>Chryseobacterium group</taxon>
        <taxon>Chryseobacterium</taxon>
    </lineage>
</organism>
<dbReference type="InterPro" id="IPR022385">
    <property type="entry name" value="Rhs_assc_core"/>
</dbReference>
<dbReference type="NCBIfam" id="TIGR03696">
    <property type="entry name" value="Rhs_assc_core"/>
    <property type="match status" value="1"/>
</dbReference>
<dbReference type="PANTHER" id="PTHR32305:SF15">
    <property type="entry name" value="PROTEIN RHSA-RELATED"/>
    <property type="match status" value="1"/>
</dbReference>
<dbReference type="InterPro" id="IPR050708">
    <property type="entry name" value="T6SS_VgrG/RHS"/>
</dbReference>
<gene>
    <name evidence="3" type="ORF">SOP96_06730</name>
</gene>
<keyword evidence="1" id="KW-0732">Signal</keyword>
<dbReference type="PANTHER" id="PTHR32305">
    <property type="match status" value="1"/>
</dbReference>
<protein>
    <submittedName>
        <fullName evidence="3">DUF6443 domain-containing protein</fullName>
    </submittedName>
</protein>
<dbReference type="RefSeq" id="WP_326320230.1">
    <property type="nucleotide sequence ID" value="NZ_JAYLAA010000022.1"/>
</dbReference>
<accession>A0ABU6HR75</accession>
<dbReference type="Gene3D" id="2.180.10.10">
    <property type="entry name" value="RHS repeat-associated core"/>
    <property type="match status" value="1"/>
</dbReference>
<name>A0ABU6HR75_9FLAO</name>
<dbReference type="Pfam" id="PF20041">
    <property type="entry name" value="DUF6443"/>
    <property type="match status" value="1"/>
</dbReference>
<reference evidence="3 4" key="1">
    <citation type="submission" date="2024-01" db="EMBL/GenBank/DDBJ databases">
        <title>Chryseobacterium sp. T9W2-O.</title>
        <authorList>
            <person name="Maltman C."/>
        </authorList>
    </citation>
    <scope>NUCLEOTIDE SEQUENCE [LARGE SCALE GENOMIC DNA]</scope>
    <source>
        <strain evidence="3 4">T9W2-O</strain>
    </source>
</reference>
<dbReference type="InterPro" id="IPR045619">
    <property type="entry name" value="DUF6443"/>
</dbReference>
<feature type="domain" description="DUF6443" evidence="2">
    <location>
        <begin position="49"/>
        <end position="154"/>
    </location>
</feature>
<comment type="caution">
    <text evidence="3">The sequence shown here is derived from an EMBL/GenBank/DDBJ whole genome shotgun (WGS) entry which is preliminary data.</text>
</comment>
<keyword evidence="4" id="KW-1185">Reference proteome</keyword>
<evidence type="ECO:0000313" key="3">
    <source>
        <dbReference type="EMBL" id="MEC3875403.1"/>
    </source>
</evidence>
<dbReference type="EMBL" id="JAYLAA010000022">
    <property type="protein sequence ID" value="MEC3875403.1"/>
    <property type="molecule type" value="Genomic_DNA"/>
</dbReference>
<feature type="chain" id="PRO_5046945111" evidence="1">
    <location>
        <begin position="20"/>
        <end position="1179"/>
    </location>
</feature>
<proteinExistence type="predicted"/>
<feature type="signal peptide" evidence="1">
    <location>
        <begin position="1"/>
        <end position="19"/>
    </location>
</feature>
<evidence type="ECO:0000256" key="1">
    <source>
        <dbReference type="SAM" id="SignalP"/>
    </source>
</evidence>
<sequence length="1179" mass="131637">MKKNIILSTILFAVGLFPAQTITPSISENYILTKSYIAKDGDTISKPPVTNIQYFDGLGRLKQSVDVKVTPQGRDLVNHIEYDAAGRQVKDYLPIPQTVSQNGAIYSNPLNSSFYGSEKIYGEKILENSPMDRIKQQVNVGSAWTSKPVTYQYETNVSNEVKNIRIQTLQLADGTENSYLAKGTSYLAGTLLKNVVIDEDGNKTITFTDRTGNTVLVRKVLTTSENQDTYYLYNNQKQLVYVISPLASKKINELPGPAITQVPDDIITQLCYQYKYDGRNRLIEKKLPGKGWEYMLYDRQDRLVGTQDTVLKAKGQWLYTKYDQFGRVAITGIGTGEERSVEQVTVDSFGSNNVTRINTPFFNRQGMDVYYNNPDGSYPESSHWVTLLSLKYYDSYPAYGFNPMFPTSILGEPTLTETPTAEGLSTKSLPVMSLVKNIEDDNWTKNYTYYDKKGRAIGSYSINHLGGRTQTESKLDFAGVVQQNITRHKRLSTDTDKVITENFTYDTQNRLLTHTHKVDNNPAEYLAQNSYNELSQLSGKKVGGTSPSVPLQDVSYTYNIRGWMTQINDVANLNGKLFGYKIKYNDPENAAAKFNGNIAEVDWITGTVTNGSKRRYSYQYDNLNRLLQGTYSEPGSSVLSNDYYNEILSYDLNGNISTLKRFSRPGSGTTAEKIDDLVYNYTGNRLDMVTLPVGVANNPSGYNALQNSITYDVNGNMTSNLDKRISEIGYNFMNLPSVITVGSGKSASQTNYLYRADGMKVEKTIFQNNVANTTLYLDGFQYQFSQGSVAGSELKFVPTSGGYFNFENNRYIYNYTDHLGNTRVSYFHNGSGIEVLEENNYYPFGLKHEGYNVLTGNPSYQYKYNGKELQETGMYDYGWRFYMPDIGRWGVVDPLAEMYRRYSPYNYTVNNPINFTDPDGRWVKGAGFFNNLFKSDARIHAEQWADQLGSGYYNVTVNRGNNGTWDVTSHTLISSVKDTFNSKGLANTLYIPYSQGGGLGTVPSSGDPWGPKFSSVPESRGKTDIQMQVSEHPFVQAAAIGLLTGGVGNIIRNASQPANYVYRALTNANAESLAAGEGIYGKAVNGTWSLEEHLIRGSSPKSFLNDPWISTTTDLNVAKSFSSGNGIIRINLSKMAPGAVIENGGMILPRSSAGYHYSIWQQEVSILGRVPQNAIKVIK</sequence>
<dbReference type="Proteomes" id="UP001348397">
    <property type="component" value="Unassembled WGS sequence"/>
</dbReference>
<evidence type="ECO:0000313" key="4">
    <source>
        <dbReference type="Proteomes" id="UP001348397"/>
    </source>
</evidence>